<dbReference type="EMBL" id="JAULUE010002049">
    <property type="protein sequence ID" value="KAK5907652.1"/>
    <property type="molecule type" value="Genomic_DNA"/>
</dbReference>
<evidence type="ECO:0000313" key="3">
    <source>
        <dbReference type="Proteomes" id="UP001335648"/>
    </source>
</evidence>
<comment type="caution">
    <text evidence="2">The sequence shown here is derived from an EMBL/GenBank/DDBJ whole genome shotgun (WGS) entry which is preliminary data.</text>
</comment>
<sequence length="69" mass="7318">MEDRGPLFVPAARGRAAGGSPSAVYFSRSARLHKSPADPPPILGPDPLRLHPGVLRHFLLTPVTSQALP</sequence>
<keyword evidence="3" id="KW-1185">Reference proteome</keyword>
<gene>
    <name evidence="2" type="ORF">CesoFtcFv8_005474</name>
</gene>
<feature type="region of interest" description="Disordered" evidence="1">
    <location>
        <begin position="1"/>
        <end position="20"/>
    </location>
</feature>
<proteinExistence type="predicted"/>
<reference evidence="2 3" key="1">
    <citation type="journal article" date="2023" name="Mol. Biol. Evol.">
        <title>Genomics of Secondarily Temperate Adaptation in the Only Non-Antarctic Icefish.</title>
        <authorList>
            <person name="Rivera-Colon A.G."/>
            <person name="Rayamajhi N."/>
            <person name="Minhas B.F."/>
            <person name="Madrigal G."/>
            <person name="Bilyk K.T."/>
            <person name="Yoon V."/>
            <person name="Hune M."/>
            <person name="Gregory S."/>
            <person name="Cheng C.H.C."/>
            <person name="Catchen J.M."/>
        </authorList>
    </citation>
    <scope>NUCLEOTIDE SEQUENCE [LARGE SCALE GENOMIC DNA]</scope>
    <source>
        <strain evidence="2">JC2023a</strain>
    </source>
</reference>
<dbReference type="Proteomes" id="UP001335648">
    <property type="component" value="Unassembled WGS sequence"/>
</dbReference>
<name>A0AAN8CPQ6_9TELE</name>
<feature type="compositionally biased region" description="Low complexity" evidence="1">
    <location>
        <begin position="10"/>
        <end position="20"/>
    </location>
</feature>
<accession>A0AAN8CPQ6</accession>
<organism evidence="2 3">
    <name type="scientific">Champsocephalus esox</name>
    <name type="common">pike icefish</name>
    <dbReference type="NCBI Taxonomy" id="159716"/>
    <lineage>
        <taxon>Eukaryota</taxon>
        <taxon>Metazoa</taxon>
        <taxon>Chordata</taxon>
        <taxon>Craniata</taxon>
        <taxon>Vertebrata</taxon>
        <taxon>Euteleostomi</taxon>
        <taxon>Actinopterygii</taxon>
        <taxon>Neopterygii</taxon>
        <taxon>Teleostei</taxon>
        <taxon>Neoteleostei</taxon>
        <taxon>Acanthomorphata</taxon>
        <taxon>Eupercaria</taxon>
        <taxon>Perciformes</taxon>
        <taxon>Notothenioidei</taxon>
        <taxon>Channichthyidae</taxon>
        <taxon>Champsocephalus</taxon>
    </lineage>
</organism>
<evidence type="ECO:0000256" key="1">
    <source>
        <dbReference type="SAM" id="MobiDB-lite"/>
    </source>
</evidence>
<protein>
    <submittedName>
        <fullName evidence="2">Uncharacterized protein</fullName>
    </submittedName>
</protein>
<evidence type="ECO:0000313" key="2">
    <source>
        <dbReference type="EMBL" id="KAK5907652.1"/>
    </source>
</evidence>
<dbReference type="AlphaFoldDB" id="A0AAN8CPQ6"/>